<evidence type="ECO:0000256" key="4">
    <source>
        <dbReference type="SAM" id="MobiDB-lite"/>
    </source>
</evidence>
<dbReference type="InterPro" id="IPR020422">
    <property type="entry name" value="TYR_PHOSPHATASE_DUAL_dom"/>
</dbReference>
<dbReference type="PROSITE" id="PS50054">
    <property type="entry name" value="TYR_PHOSPHATASE_DUAL"/>
    <property type="match status" value="1"/>
</dbReference>
<evidence type="ECO:0000256" key="1">
    <source>
        <dbReference type="ARBA" id="ARBA00008601"/>
    </source>
</evidence>
<dbReference type="Gene3D" id="3.90.190.10">
    <property type="entry name" value="Protein tyrosine phosphatase superfamily"/>
    <property type="match status" value="1"/>
</dbReference>
<dbReference type="SUPFAM" id="SSF52799">
    <property type="entry name" value="(Phosphotyrosine protein) phosphatases II"/>
    <property type="match status" value="1"/>
</dbReference>
<keyword evidence="3" id="KW-0904">Protein phosphatase</keyword>
<comment type="caution">
    <text evidence="7">The sequence shown here is derived from an EMBL/GenBank/DDBJ whole genome shotgun (WGS) entry which is preliminary data.</text>
</comment>
<evidence type="ECO:0000256" key="3">
    <source>
        <dbReference type="ARBA" id="ARBA00022912"/>
    </source>
</evidence>
<dbReference type="GO" id="GO:0004721">
    <property type="term" value="F:phosphoprotein phosphatase activity"/>
    <property type="evidence" value="ECO:0007669"/>
    <property type="project" value="UniProtKB-KW"/>
</dbReference>
<comment type="similarity">
    <text evidence="1">Belongs to the protein-tyrosine phosphatase family. Non-receptor class dual specificity subfamily.</text>
</comment>
<dbReference type="SMART" id="SM00195">
    <property type="entry name" value="DSPc"/>
    <property type="match status" value="1"/>
</dbReference>
<sequence length="284" mass="31822">AVKFGWSEVCVDSGTSAGKGSVTRRKRREQRTPPRWIMVSNENIDREIRKCSRIRPFLYVAGIAGLSPGVLNRFGTVINLIPGFRLKAPSRLNVYHIAIDDDEGVDLTPFWTTVFKAIDEERKKRGKLLLLCGMGISRSATFAIGYLMCIEKLTLHDSYKHVQHCRSVVCPNMGFFRQMIELEEKAIPPPPSPPFTLFLQMFSRRTVNLIEPMKGIVVADVVWNELYDEMMESMTEEERVLIITANKSSPPPCASPSSSVSTIGSSSSNNDLHLELDSLSLRSA</sequence>
<feature type="region of interest" description="Disordered" evidence="4">
    <location>
        <begin position="246"/>
        <end position="271"/>
    </location>
</feature>
<evidence type="ECO:0000313" key="7">
    <source>
        <dbReference type="EMBL" id="GMR42466.1"/>
    </source>
</evidence>
<dbReference type="EMBL" id="BTRK01000003">
    <property type="protein sequence ID" value="GMR42466.1"/>
    <property type="molecule type" value="Genomic_DNA"/>
</dbReference>
<dbReference type="InterPro" id="IPR000340">
    <property type="entry name" value="Dual-sp_phosphatase_cat-dom"/>
</dbReference>
<dbReference type="PROSITE" id="PS50056">
    <property type="entry name" value="TYR_PHOSPHATASE_2"/>
    <property type="match status" value="1"/>
</dbReference>
<accession>A0AAN4ZKI8</accession>
<dbReference type="PANTHER" id="PTHR45961:SF2">
    <property type="entry name" value="PROTEIN CBG09952"/>
    <property type="match status" value="1"/>
</dbReference>
<dbReference type="InterPro" id="IPR052103">
    <property type="entry name" value="Dual_spec_Phospatases"/>
</dbReference>
<evidence type="ECO:0000259" key="5">
    <source>
        <dbReference type="PROSITE" id="PS50054"/>
    </source>
</evidence>
<evidence type="ECO:0000313" key="8">
    <source>
        <dbReference type="Proteomes" id="UP001328107"/>
    </source>
</evidence>
<protein>
    <submittedName>
        <fullName evidence="7">Uncharacterized protein</fullName>
    </submittedName>
</protein>
<proteinExistence type="inferred from homology"/>
<organism evidence="7 8">
    <name type="scientific">Pristionchus mayeri</name>
    <dbReference type="NCBI Taxonomy" id="1317129"/>
    <lineage>
        <taxon>Eukaryota</taxon>
        <taxon>Metazoa</taxon>
        <taxon>Ecdysozoa</taxon>
        <taxon>Nematoda</taxon>
        <taxon>Chromadorea</taxon>
        <taxon>Rhabditida</taxon>
        <taxon>Rhabditina</taxon>
        <taxon>Diplogasteromorpha</taxon>
        <taxon>Diplogasteroidea</taxon>
        <taxon>Neodiplogasteridae</taxon>
        <taxon>Pristionchus</taxon>
    </lineage>
</organism>
<dbReference type="PANTHER" id="PTHR45961">
    <property type="entry name" value="IP21249P"/>
    <property type="match status" value="1"/>
</dbReference>
<dbReference type="GO" id="GO:0005737">
    <property type="term" value="C:cytoplasm"/>
    <property type="evidence" value="ECO:0007669"/>
    <property type="project" value="TreeGrafter"/>
</dbReference>
<dbReference type="InterPro" id="IPR029021">
    <property type="entry name" value="Prot-tyrosine_phosphatase-like"/>
</dbReference>
<gene>
    <name evidence="7" type="ORF">PMAYCL1PPCAC_12661</name>
</gene>
<feature type="compositionally biased region" description="Low complexity" evidence="4">
    <location>
        <begin position="255"/>
        <end position="268"/>
    </location>
</feature>
<name>A0AAN4ZKI8_9BILA</name>
<feature type="domain" description="Tyrosine specific protein phosphatases" evidence="6">
    <location>
        <begin position="108"/>
        <end position="166"/>
    </location>
</feature>
<keyword evidence="8" id="KW-1185">Reference proteome</keyword>
<evidence type="ECO:0000256" key="2">
    <source>
        <dbReference type="ARBA" id="ARBA00022801"/>
    </source>
</evidence>
<dbReference type="Proteomes" id="UP001328107">
    <property type="component" value="Unassembled WGS sequence"/>
</dbReference>
<dbReference type="Pfam" id="PF00782">
    <property type="entry name" value="DSPc"/>
    <property type="match status" value="1"/>
</dbReference>
<evidence type="ECO:0000259" key="6">
    <source>
        <dbReference type="PROSITE" id="PS50056"/>
    </source>
</evidence>
<keyword evidence="2" id="KW-0378">Hydrolase</keyword>
<dbReference type="AlphaFoldDB" id="A0AAN4ZKI8"/>
<reference evidence="8" key="1">
    <citation type="submission" date="2022-10" db="EMBL/GenBank/DDBJ databases">
        <title>Genome assembly of Pristionchus species.</title>
        <authorList>
            <person name="Yoshida K."/>
            <person name="Sommer R.J."/>
        </authorList>
    </citation>
    <scope>NUCLEOTIDE SEQUENCE [LARGE SCALE GENOMIC DNA]</scope>
    <source>
        <strain evidence="8">RS5460</strain>
    </source>
</reference>
<feature type="non-terminal residue" evidence="7">
    <location>
        <position position="1"/>
    </location>
</feature>
<feature type="domain" description="Tyrosine-protein phosphatase" evidence="5">
    <location>
        <begin position="50"/>
        <end position="188"/>
    </location>
</feature>
<dbReference type="InterPro" id="IPR000387">
    <property type="entry name" value="Tyr_Pase_dom"/>
</dbReference>